<dbReference type="Proteomes" id="UP000192783">
    <property type="component" value="Unassembled WGS sequence"/>
</dbReference>
<dbReference type="EMBL" id="FWXF01000005">
    <property type="protein sequence ID" value="SMC21964.1"/>
    <property type="molecule type" value="Genomic_DNA"/>
</dbReference>
<keyword evidence="1" id="KW-0560">Oxidoreductase</keyword>
<dbReference type="InterPro" id="IPR011766">
    <property type="entry name" value="TPP_enzyme_TPP-bd"/>
</dbReference>
<feature type="domain" description="Thiamine pyrophosphate enzyme TPP-binding" evidence="3">
    <location>
        <begin position="56"/>
        <end position="191"/>
    </location>
</feature>
<proteinExistence type="predicted"/>
<evidence type="ECO:0000256" key="1">
    <source>
        <dbReference type="ARBA" id="ARBA00023002"/>
    </source>
</evidence>
<dbReference type="PANTHER" id="PTHR48084:SF1">
    <property type="entry name" value="2-OXOGLUTARATE SYNTHASE SUBUNIT KORB"/>
    <property type="match status" value="1"/>
</dbReference>
<dbReference type="Gene3D" id="3.40.50.970">
    <property type="match status" value="1"/>
</dbReference>
<feature type="domain" description="Pyruvate/ketoisovalerate oxidoreductase catalytic" evidence="2">
    <location>
        <begin position="276"/>
        <end position="423"/>
    </location>
</feature>
<protein>
    <submittedName>
        <fullName evidence="4">Pyruvate ferredoxin/flavodoxin oxidoreductase</fullName>
    </submittedName>
</protein>
<organism evidence="4 5">
    <name type="scientific">Desulfacinum hydrothermale DSM 13146</name>
    <dbReference type="NCBI Taxonomy" id="1121390"/>
    <lineage>
        <taxon>Bacteria</taxon>
        <taxon>Pseudomonadati</taxon>
        <taxon>Thermodesulfobacteriota</taxon>
        <taxon>Syntrophobacteria</taxon>
        <taxon>Syntrophobacterales</taxon>
        <taxon>Syntrophobacteraceae</taxon>
        <taxon>Desulfacinum</taxon>
    </lineage>
</organism>
<evidence type="ECO:0000259" key="3">
    <source>
        <dbReference type="Pfam" id="PF02775"/>
    </source>
</evidence>
<name>A0A1W1XDV1_9BACT</name>
<keyword evidence="4" id="KW-0670">Pyruvate</keyword>
<keyword evidence="5" id="KW-1185">Reference proteome</keyword>
<evidence type="ECO:0000313" key="5">
    <source>
        <dbReference type="Proteomes" id="UP000192783"/>
    </source>
</evidence>
<dbReference type="AlphaFoldDB" id="A0A1W1XDV1"/>
<evidence type="ECO:0000259" key="2">
    <source>
        <dbReference type="Pfam" id="PF01558"/>
    </source>
</evidence>
<dbReference type="InterPro" id="IPR002869">
    <property type="entry name" value="Pyrv_flavodox_OxRed_cen"/>
</dbReference>
<dbReference type="InterPro" id="IPR051457">
    <property type="entry name" value="2-oxoacid:Fd_oxidoreductase"/>
</dbReference>
<dbReference type="InterPro" id="IPR029061">
    <property type="entry name" value="THDP-binding"/>
</dbReference>
<dbReference type="GO" id="GO:0045333">
    <property type="term" value="P:cellular respiration"/>
    <property type="evidence" value="ECO:0007669"/>
    <property type="project" value="UniProtKB-ARBA"/>
</dbReference>
<dbReference type="InterPro" id="IPR019752">
    <property type="entry name" value="Pyrv/ketoisovalerate_OxRed_cat"/>
</dbReference>
<dbReference type="SUPFAM" id="SSF52518">
    <property type="entry name" value="Thiamin diphosphate-binding fold (THDP-binding)"/>
    <property type="match status" value="1"/>
</dbReference>
<sequence length="434" mass="46734">MTSLLNPSRPPVFCPGCSHERSLHVLDRAFQDLELGAEDVVIVSDIGCSGLFDVFFRTHAFHGLHGRALTYAAGIKMARPHLKVVVTMGDGGLGIGGAHLLAACRRNMDLTLLVLNNFNFGMTGGQFSCTTPPTARVGSAFLNELEHPMDVCRVAAAAGAPFVVRRSVFSTDLKEKLREALLYPGFALVDVWGGCPGRYMKKNPLSPKDLERQVAEAGLWDGPVEENVREEFRTSYAARLGHGEPPLDWQGIEPFYEASLVEPCGVVLLGAAGERVISAGALLAETALRGGLHATQKNEYNITVMRGPSITEVLLSPRPIDFTGIEHPGVIAALAPEGVARRKDLFEAATEGTLLLRAADVAVPESRARRRDVDFKGAGIGRKDRALASLVLIGQATGIFSVEQLGQTLRQTVPEKLHPAMEEVFRKAAALEAT</sequence>
<gene>
    <name evidence="4" type="ORF">SAMN02746041_01335</name>
</gene>
<dbReference type="GO" id="GO:0016625">
    <property type="term" value="F:oxidoreductase activity, acting on the aldehyde or oxo group of donors, iron-sulfur protein as acceptor"/>
    <property type="evidence" value="ECO:0007669"/>
    <property type="project" value="UniProtKB-ARBA"/>
</dbReference>
<dbReference type="Pfam" id="PF02775">
    <property type="entry name" value="TPP_enzyme_C"/>
    <property type="match status" value="1"/>
</dbReference>
<accession>A0A1W1XDV1</accession>
<dbReference type="Gene3D" id="3.40.920.10">
    <property type="entry name" value="Pyruvate-ferredoxin oxidoreductase, PFOR, domain III"/>
    <property type="match status" value="1"/>
</dbReference>
<reference evidence="4 5" key="1">
    <citation type="submission" date="2017-04" db="EMBL/GenBank/DDBJ databases">
        <authorList>
            <person name="Afonso C.L."/>
            <person name="Miller P.J."/>
            <person name="Scott M.A."/>
            <person name="Spackman E."/>
            <person name="Goraichik I."/>
            <person name="Dimitrov K.M."/>
            <person name="Suarez D.L."/>
            <person name="Swayne D.E."/>
        </authorList>
    </citation>
    <scope>NUCLEOTIDE SEQUENCE [LARGE SCALE GENOMIC DNA]</scope>
    <source>
        <strain evidence="4 5">DSM 13146</strain>
    </source>
</reference>
<dbReference type="GO" id="GO:0044281">
    <property type="term" value="P:small molecule metabolic process"/>
    <property type="evidence" value="ECO:0007669"/>
    <property type="project" value="UniProtKB-ARBA"/>
</dbReference>
<dbReference type="RefSeq" id="WP_170920403.1">
    <property type="nucleotide sequence ID" value="NZ_FWXF01000005.1"/>
</dbReference>
<evidence type="ECO:0000313" key="4">
    <source>
        <dbReference type="EMBL" id="SMC21964.1"/>
    </source>
</evidence>
<dbReference type="SUPFAM" id="SSF53323">
    <property type="entry name" value="Pyruvate-ferredoxin oxidoreductase, PFOR, domain III"/>
    <property type="match status" value="1"/>
</dbReference>
<dbReference type="GO" id="GO:0030976">
    <property type="term" value="F:thiamine pyrophosphate binding"/>
    <property type="evidence" value="ECO:0007669"/>
    <property type="project" value="InterPro"/>
</dbReference>
<dbReference type="PANTHER" id="PTHR48084">
    <property type="entry name" value="2-OXOGLUTARATE OXIDOREDUCTASE SUBUNIT KORB-RELATED"/>
    <property type="match status" value="1"/>
</dbReference>
<dbReference type="Pfam" id="PF01558">
    <property type="entry name" value="POR"/>
    <property type="match status" value="1"/>
</dbReference>
<dbReference type="STRING" id="1121390.SAMN02746041_01335"/>